<feature type="signal peptide" evidence="2">
    <location>
        <begin position="1"/>
        <end position="21"/>
    </location>
</feature>
<feature type="chain" id="PRO_5040137385" evidence="2">
    <location>
        <begin position="22"/>
        <end position="151"/>
    </location>
</feature>
<reference evidence="3" key="1">
    <citation type="submission" date="2021-12" db="EMBL/GenBank/DDBJ databases">
        <authorList>
            <person name="King R."/>
        </authorList>
    </citation>
    <scope>NUCLEOTIDE SEQUENCE</scope>
</reference>
<name>A0A9P0FTZ5_CHRIL</name>
<dbReference type="Proteomes" id="UP001154114">
    <property type="component" value="Chromosome 27"/>
</dbReference>
<dbReference type="EMBL" id="LR824030">
    <property type="protein sequence ID" value="CAH0599148.1"/>
    <property type="molecule type" value="Genomic_DNA"/>
</dbReference>
<gene>
    <name evidence="3" type="ORF">CINC_LOCUS8561</name>
</gene>
<dbReference type="AlphaFoldDB" id="A0A9P0FTZ5"/>
<proteinExistence type="predicted"/>
<feature type="region of interest" description="Disordered" evidence="1">
    <location>
        <begin position="74"/>
        <end position="151"/>
    </location>
</feature>
<sequence>MSKYILILCVLSAFLIAEATCQRVYIPTYQPQKHPVDLRAKREVAEPLVFHGEETYPGPGFEEVSEIEHHGERVGRSLGTQRRTCGCGGSSRPTLSQHVMHPGYKRRNTRSLPSYHLPGRDFPIPPATPPFHPKPQYPRNPQPGRYAPIYA</sequence>
<organism evidence="3 4">
    <name type="scientific">Chrysodeixis includens</name>
    <name type="common">Soybean looper</name>
    <name type="synonym">Pseudoplusia includens</name>
    <dbReference type="NCBI Taxonomy" id="689277"/>
    <lineage>
        <taxon>Eukaryota</taxon>
        <taxon>Metazoa</taxon>
        <taxon>Ecdysozoa</taxon>
        <taxon>Arthropoda</taxon>
        <taxon>Hexapoda</taxon>
        <taxon>Insecta</taxon>
        <taxon>Pterygota</taxon>
        <taxon>Neoptera</taxon>
        <taxon>Endopterygota</taxon>
        <taxon>Lepidoptera</taxon>
        <taxon>Glossata</taxon>
        <taxon>Ditrysia</taxon>
        <taxon>Noctuoidea</taxon>
        <taxon>Noctuidae</taxon>
        <taxon>Plusiinae</taxon>
        <taxon>Chrysodeixis</taxon>
    </lineage>
</organism>
<evidence type="ECO:0000313" key="4">
    <source>
        <dbReference type="Proteomes" id="UP001154114"/>
    </source>
</evidence>
<evidence type="ECO:0000313" key="3">
    <source>
        <dbReference type="EMBL" id="CAH0599148.1"/>
    </source>
</evidence>
<evidence type="ECO:0000256" key="2">
    <source>
        <dbReference type="SAM" id="SignalP"/>
    </source>
</evidence>
<feature type="compositionally biased region" description="Pro residues" evidence="1">
    <location>
        <begin position="123"/>
        <end position="141"/>
    </location>
</feature>
<keyword evidence="2" id="KW-0732">Signal</keyword>
<evidence type="ECO:0000256" key="1">
    <source>
        <dbReference type="SAM" id="MobiDB-lite"/>
    </source>
</evidence>
<keyword evidence="4" id="KW-1185">Reference proteome</keyword>
<accession>A0A9P0FTZ5</accession>
<protein>
    <submittedName>
        <fullName evidence="3">Uncharacterized protein</fullName>
    </submittedName>
</protein>
<dbReference type="OrthoDB" id="7493021at2759"/>